<keyword evidence="3" id="KW-1185">Reference proteome</keyword>
<comment type="caution">
    <text evidence="2">The sequence shown here is derived from an EMBL/GenBank/DDBJ whole genome shotgun (WGS) entry which is preliminary data.</text>
</comment>
<name>A0A8J5KSK8_ZINOF</name>
<protein>
    <submittedName>
        <fullName evidence="2">Uncharacterized protein</fullName>
    </submittedName>
</protein>
<reference evidence="2 3" key="1">
    <citation type="submission" date="2020-08" db="EMBL/GenBank/DDBJ databases">
        <title>Plant Genome Project.</title>
        <authorList>
            <person name="Zhang R.-G."/>
        </authorList>
    </citation>
    <scope>NUCLEOTIDE SEQUENCE [LARGE SCALE GENOMIC DNA]</scope>
    <source>
        <tissue evidence="2">Rhizome</tissue>
    </source>
</reference>
<organism evidence="2 3">
    <name type="scientific">Zingiber officinale</name>
    <name type="common">Ginger</name>
    <name type="synonym">Amomum zingiber</name>
    <dbReference type="NCBI Taxonomy" id="94328"/>
    <lineage>
        <taxon>Eukaryota</taxon>
        <taxon>Viridiplantae</taxon>
        <taxon>Streptophyta</taxon>
        <taxon>Embryophyta</taxon>
        <taxon>Tracheophyta</taxon>
        <taxon>Spermatophyta</taxon>
        <taxon>Magnoliopsida</taxon>
        <taxon>Liliopsida</taxon>
        <taxon>Zingiberales</taxon>
        <taxon>Zingiberaceae</taxon>
        <taxon>Zingiber</taxon>
    </lineage>
</organism>
<sequence length="240" mass="25732">MLCRLCALAIAASCSIVASSSLPSFAKTLPLLGESPLVVRVKRPSNHIRELELELCPIVSKFKMSNSWTFVQATLHSVPLLRLPRPSLTLRPSSLHKHMASCCAPSSGTPRSSQLHSLTSLLHYGAIMAAAQAPSALAVTGDNNMEDDLLTTLLGGGAILFVYLFVVPVTHNHELAKAEMVQAQVPGDLSAVYVRLPLLPWVVVMGSIHQLQAVSKGSNDGVSLVNAQRRCPSIQTQKID</sequence>
<proteinExistence type="predicted"/>
<evidence type="ECO:0000313" key="3">
    <source>
        <dbReference type="Proteomes" id="UP000734854"/>
    </source>
</evidence>
<keyword evidence="1" id="KW-0732">Signal</keyword>
<dbReference type="Proteomes" id="UP000734854">
    <property type="component" value="Unassembled WGS sequence"/>
</dbReference>
<accession>A0A8J5KSK8</accession>
<feature type="signal peptide" evidence="1">
    <location>
        <begin position="1"/>
        <end position="19"/>
    </location>
</feature>
<evidence type="ECO:0000256" key="1">
    <source>
        <dbReference type="SAM" id="SignalP"/>
    </source>
</evidence>
<gene>
    <name evidence="2" type="ORF">ZIOFF_055971</name>
</gene>
<evidence type="ECO:0000313" key="2">
    <source>
        <dbReference type="EMBL" id="KAG6487385.1"/>
    </source>
</evidence>
<feature type="chain" id="PRO_5035153876" evidence="1">
    <location>
        <begin position="20"/>
        <end position="240"/>
    </location>
</feature>
<dbReference type="AlphaFoldDB" id="A0A8J5KSK8"/>
<dbReference type="EMBL" id="JACMSC010000015">
    <property type="protein sequence ID" value="KAG6487385.1"/>
    <property type="molecule type" value="Genomic_DNA"/>
</dbReference>